<protein>
    <submittedName>
        <fullName evidence="3">Uncharacterized protein</fullName>
    </submittedName>
</protein>
<evidence type="ECO:0000313" key="4">
    <source>
        <dbReference type="Proteomes" id="UP001139516"/>
    </source>
</evidence>
<keyword evidence="4" id="KW-1185">Reference proteome</keyword>
<accession>A0A9X1YC60</accession>
<feature type="transmembrane region" description="Helical" evidence="2">
    <location>
        <begin position="57"/>
        <end position="78"/>
    </location>
</feature>
<dbReference type="RefSeq" id="WP_248670116.1">
    <property type="nucleotide sequence ID" value="NZ_JALPRX010000174.1"/>
</dbReference>
<dbReference type="Proteomes" id="UP001139516">
    <property type="component" value="Unassembled WGS sequence"/>
</dbReference>
<reference evidence="3" key="1">
    <citation type="submission" date="2022-04" db="EMBL/GenBank/DDBJ databases">
        <title>Roseomonas acroporae sp. nov., isolated from coral Acropora digitifera.</title>
        <authorList>
            <person name="Sun H."/>
        </authorList>
    </citation>
    <scope>NUCLEOTIDE SEQUENCE</scope>
    <source>
        <strain evidence="3">NAR14</strain>
    </source>
</reference>
<dbReference type="EMBL" id="JALPRX010000174">
    <property type="protein sequence ID" value="MCK8788074.1"/>
    <property type="molecule type" value="Genomic_DNA"/>
</dbReference>
<keyword evidence="2" id="KW-0812">Transmembrane</keyword>
<sequence length="91" mass="9929">MRPAHRRTPSSDLWPAKPGEWQPPRWLVLACYAAGTLLGGWLAQVGAADPSMADNHLAPPLMGGFFGWLAALIVLRLCEAVSDLRHGRPIF</sequence>
<comment type="caution">
    <text evidence="3">The sequence shown here is derived from an EMBL/GenBank/DDBJ whole genome shotgun (WGS) entry which is preliminary data.</text>
</comment>
<evidence type="ECO:0000313" key="3">
    <source>
        <dbReference type="EMBL" id="MCK8788074.1"/>
    </source>
</evidence>
<keyword evidence="2" id="KW-1133">Transmembrane helix</keyword>
<feature type="transmembrane region" description="Helical" evidence="2">
    <location>
        <begin position="26"/>
        <end position="45"/>
    </location>
</feature>
<gene>
    <name evidence="3" type="ORF">M0638_27335</name>
</gene>
<name>A0A9X1YC60_9PROT</name>
<keyword evidence="2" id="KW-0472">Membrane</keyword>
<evidence type="ECO:0000256" key="2">
    <source>
        <dbReference type="SAM" id="Phobius"/>
    </source>
</evidence>
<proteinExistence type="predicted"/>
<organism evidence="3 4">
    <name type="scientific">Roseomonas acroporae</name>
    <dbReference type="NCBI Taxonomy" id="2937791"/>
    <lineage>
        <taxon>Bacteria</taxon>
        <taxon>Pseudomonadati</taxon>
        <taxon>Pseudomonadota</taxon>
        <taxon>Alphaproteobacteria</taxon>
        <taxon>Acetobacterales</taxon>
        <taxon>Roseomonadaceae</taxon>
        <taxon>Roseomonas</taxon>
    </lineage>
</organism>
<feature type="region of interest" description="Disordered" evidence="1">
    <location>
        <begin position="1"/>
        <end position="20"/>
    </location>
</feature>
<evidence type="ECO:0000256" key="1">
    <source>
        <dbReference type="SAM" id="MobiDB-lite"/>
    </source>
</evidence>
<dbReference type="AlphaFoldDB" id="A0A9X1YC60"/>